<feature type="domain" description="Neutral/alkaline non-lysosomal ceramidase N-terminal" evidence="1">
    <location>
        <begin position="90"/>
        <end position="261"/>
    </location>
</feature>
<dbReference type="AlphaFoldDB" id="A0A0H4PAM7"/>
<dbReference type="Pfam" id="PF04734">
    <property type="entry name" value="Ceramidase_alk"/>
    <property type="match status" value="1"/>
</dbReference>
<dbReference type="Proteomes" id="UP000036520">
    <property type="component" value="Chromosome"/>
</dbReference>
<evidence type="ECO:0000313" key="3">
    <source>
        <dbReference type="Proteomes" id="UP000036520"/>
    </source>
</evidence>
<dbReference type="OrthoDB" id="926204at2"/>
<protein>
    <submittedName>
        <fullName evidence="2">Neutral/alkaline non-lysosomal ceramidase</fullName>
    </submittedName>
</protein>
<dbReference type="InterPro" id="IPR031329">
    <property type="entry name" value="NEUT/ALK_ceramidase_N"/>
</dbReference>
<evidence type="ECO:0000259" key="1">
    <source>
        <dbReference type="Pfam" id="PF04734"/>
    </source>
</evidence>
<gene>
    <name evidence="2" type="ORF">CA2015_2056</name>
</gene>
<evidence type="ECO:0000313" key="2">
    <source>
        <dbReference type="EMBL" id="AKP51481.1"/>
    </source>
</evidence>
<dbReference type="STRING" id="320787.CA2015_2056"/>
<accession>A0A0H4PAM7</accession>
<dbReference type="KEGG" id="camu:CA2015_2056"/>
<name>A0A0H4PAM7_9BACT</name>
<reference evidence="2 3" key="1">
    <citation type="submission" date="2015-07" db="EMBL/GenBank/DDBJ databases">
        <authorList>
            <person name="Kim K.M."/>
        </authorList>
    </citation>
    <scope>NUCLEOTIDE SEQUENCE [LARGE SCALE GENOMIC DNA]</scope>
    <source>
        <strain evidence="2 3">KCTC 12363</strain>
    </source>
</reference>
<dbReference type="PATRIC" id="fig|320787.5.peg.2260"/>
<sequence length="442" mass="48957">MKVLLKIVIGCFIFLLALTLLTITTVDWTPYKETTYYKQTLQSLENLAFEGTDNGYVLGGWAKANFTPDTPANLVAYRPRGPYEFVEDSSYVKAIIVGNNKFKVAFLNYELLIVHPQLAQALRSAIKEQKLPLDHIYFTATHTHSGMGGTIPGPVGKIAMGGWDESLVKHIAKGTLSALTKALNNMDTVSLHTKKSEAANFVSNRLIASDPIDPYIRQLILKKNNGSTCSFTTYSAHATCLSSKFMGLSGDYPYYLSEALESRHEFAVFAAGAVGSHRPKAPGNDIKSIQQYASSLDSVVRSNTIDEAVMGSQVLAAKLPLKLRSPHYRISDNLRLRPWLFNWAIGNNPAYFDVIRIGDALFISSSGEVSGVFYKAWEEQANALGLSLFVTTFNGGYIGYITPDKYYSGDYYEARDMNFYGPYNGDYFKEIVSDLIAFGAKR</sequence>
<proteinExistence type="predicted"/>
<dbReference type="EMBL" id="CP012040">
    <property type="protein sequence ID" value="AKP51481.1"/>
    <property type="molecule type" value="Genomic_DNA"/>
</dbReference>
<keyword evidence="3" id="KW-1185">Reference proteome</keyword>
<dbReference type="RefSeq" id="WP_048641812.1">
    <property type="nucleotide sequence ID" value="NZ_CP012040.1"/>
</dbReference>
<organism evidence="2 3">
    <name type="scientific">Cyclobacterium amurskyense</name>
    <dbReference type="NCBI Taxonomy" id="320787"/>
    <lineage>
        <taxon>Bacteria</taxon>
        <taxon>Pseudomonadati</taxon>
        <taxon>Bacteroidota</taxon>
        <taxon>Cytophagia</taxon>
        <taxon>Cytophagales</taxon>
        <taxon>Cyclobacteriaceae</taxon>
        <taxon>Cyclobacterium</taxon>
    </lineage>
</organism>